<evidence type="ECO:0000313" key="1">
    <source>
        <dbReference type="EMBL" id="UXH80194.1"/>
    </source>
</evidence>
<reference evidence="1" key="1">
    <citation type="submission" date="2022-10" db="EMBL/GenBank/DDBJ databases">
        <title>Characterization and whole genome sequencing of a new Roseateles species, isolated from fresh water.</title>
        <authorList>
            <person name="Guliayeva D.Y."/>
            <person name="Akhremchuk A.E."/>
            <person name="Sikolenko M.A."/>
            <person name="Valentovich L.N."/>
            <person name="Sidarenka A.V."/>
        </authorList>
    </citation>
    <scope>NUCLEOTIDE SEQUENCE</scope>
    <source>
        <strain evidence="1">BIM B-1768</strain>
    </source>
</reference>
<evidence type="ECO:0000313" key="2">
    <source>
        <dbReference type="Proteomes" id="UP001064933"/>
    </source>
</evidence>
<dbReference type="RefSeq" id="WP_261760012.1">
    <property type="nucleotide sequence ID" value="NZ_CP104562.2"/>
</dbReference>
<gene>
    <name evidence="1" type="ORF">N4261_10065</name>
</gene>
<keyword evidence="2" id="KW-1185">Reference proteome</keyword>
<dbReference type="EMBL" id="CP104562">
    <property type="protein sequence ID" value="UXH80194.1"/>
    <property type="molecule type" value="Genomic_DNA"/>
</dbReference>
<accession>A0ABY6B5J1</accession>
<sequence length="189" mass="19236">MRLTSLLLSGTAVAALTLGGAALAQPAAGTTAAKPAAAKPAAAKTATATAKPAAKKAAKAPAGPAPLAEANEEQLLAAKQAHLGQYECEFRQTVNISPNLKHAGYIDVSYLKNVFTMKPVLSSTGALRLEDVTGRTLMVQIANKSMLLDVRAGQRMVDECVHPEQRAAIEAARSASAPSGGLGIAPSGL</sequence>
<organism evidence="1 2">
    <name type="scientific">Roseateles amylovorans</name>
    <dbReference type="NCBI Taxonomy" id="2978473"/>
    <lineage>
        <taxon>Bacteria</taxon>
        <taxon>Pseudomonadati</taxon>
        <taxon>Pseudomonadota</taxon>
        <taxon>Betaproteobacteria</taxon>
        <taxon>Burkholderiales</taxon>
        <taxon>Sphaerotilaceae</taxon>
        <taxon>Roseateles</taxon>
    </lineage>
</organism>
<proteinExistence type="predicted"/>
<dbReference type="Proteomes" id="UP001064933">
    <property type="component" value="Chromosome"/>
</dbReference>
<protein>
    <submittedName>
        <fullName evidence="1">Uncharacterized protein</fullName>
    </submittedName>
</protein>
<name>A0ABY6B5J1_9BURK</name>